<name>A0A2H0RGL7_9BACT</name>
<feature type="transmembrane region" description="Helical" evidence="5">
    <location>
        <begin position="68"/>
        <end position="88"/>
    </location>
</feature>
<feature type="transmembrane region" description="Helical" evidence="5">
    <location>
        <begin position="439"/>
        <end position="457"/>
    </location>
</feature>
<dbReference type="InterPro" id="IPR011990">
    <property type="entry name" value="TPR-like_helical_dom_sf"/>
</dbReference>
<keyword evidence="3 5" id="KW-1133">Transmembrane helix</keyword>
<proteinExistence type="predicted"/>
<feature type="transmembrane region" description="Helical" evidence="5">
    <location>
        <begin position="130"/>
        <end position="150"/>
    </location>
</feature>
<reference evidence="7 8" key="1">
    <citation type="submission" date="2017-09" db="EMBL/GenBank/DDBJ databases">
        <title>Depth-based differentiation of microbial function through sediment-hosted aquifers and enrichment of novel symbionts in the deep terrestrial subsurface.</title>
        <authorList>
            <person name="Probst A.J."/>
            <person name="Ladd B."/>
            <person name="Jarett J.K."/>
            <person name="Geller-Mcgrath D.E."/>
            <person name="Sieber C.M."/>
            <person name="Emerson J.B."/>
            <person name="Anantharaman K."/>
            <person name="Thomas B.C."/>
            <person name="Malmstrom R."/>
            <person name="Stieglmeier M."/>
            <person name="Klingl A."/>
            <person name="Woyke T."/>
            <person name="Ryan C.M."/>
            <person name="Banfield J.F."/>
        </authorList>
    </citation>
    <scope>NUCLEOTIDE SEQUENCE [LARGE SCALE GENOMIC DNA]</scope>
    <source>
        <strain evidence="7">CG10_big_fil_rev_8_21_14_0_10_50_13</strain>
    </source>
</reference>
<feature type="transmembrane region" description="Helical" evidence="5">
    <location>
        <begin position="344"/>
        <end position="368"/>
    </location>
</feature>
<evidence type="ECO:0000256" key="5">
    <source>
        <dbReference type="SAM" id="Phobius"/>
    </source>
</evidence>
<feature type="transmembrane region" description="Helical" evidence="5">
    <location>
        <begin position="380"/>
        <end position="400"/>
    </location>
</feature>
<keyword evidence="4 5" id="KW-0472">Membrane</keyword>
<feature type="transmembrane region" description="Helical" evidence="5">
    <location>
        <begin position="36"/>
        <end position="56"/>
    </location>
</feature>
<keyword evidence="2 5" id="KW-0812">Transmembrane</keyword>
<organism evidence="7 8">
    <name type="scientific">Candidatus Vogelbacteria bacterium CG10_big_fil_rev_8_21_14_0_10_50_13</name>
    <dbReference type="NCBI Taxonomy" id="1975044"/>
    <lineage>
        <taxon>Bacteria</taxon>
        <taxon>Candidatus Vogeliibacteriota</taxon>
    </lineage>
</organism>
<evidence type="ECO:0000256" key="1">
    <source>
        <dbReference type="ARBA" id="ARBA00004141"/>
    </source>
</evidence>
<accession>A0A2H0RGL7</accession>
<feature type="transmembrane region" description="Helical" evidence="5">
    <location>
        <begin position="104"/>
        <end position="123"/>
    </location>
</feature>
<feature type="domain" description="O-antigen ligase-related" evidence="6">
    <location>
        <begin position="203"/>
        <end position="357"/>
    </location>
</feature>
<comment type="caution">
    <text evidence="7">The sequence shown here is derived from an EMBL/GenBank/DDBJ whole genome shotgun (WGS) entry which is preliminary data.</text>
</comment>
<evidence type="ECO:0000259" key="6">
    <source>
        <dbReference type="Pfam" id="PF04932"/>
    </source>
</evidence>
<dbReference type="SUPFAM" id="SSF48452">
    <property type="entry name" value="TPR-like"/>
    <property type="match status" value="1"/>
</dbReference>
<feature type="transmembrane region" description="Helical" evidence="5">
    <location>
        <begin position="195"/>
        <end position="212"/>
    </location>
</feature>
<dbReference type="PANTHER" id="PTHR37422:SF13">
    <property type="entry name" value="LIPOPOLYSACCHARIDE BIOSYNTHESIS PROTEIN PA4999-RELATED"/>
    <property type="match status" value="1"/>
</dbReference>
<comment type="subcellular location">
    <subcellularLocation>
        <location evidence="1">Membrane</location>
        <topology evidence="1">Multi-pass membrane protein</topology>
    </subcellularLocation>
</comment>
<evidence type="ECO:0000313" key="8">
    <source>
        <dbReference type="Proteomes" id="UP000230906"/>
    </source>
</evidence>
<dbReference type="Proteomes" id="UP000230906">
    <property type="component" value="Unassembled WGS sequence"/>
</dbReference>
<dbReference type="InterPro" id="IPR007016">
    <property type="entry name" value="O-antigen_ligase-rel_domated"/>
</dbReference>
<feature type="transmembrane region" description="Helical" evidence="5">
    <location>
        <begin position="170"/>
        <end position="188"/>
    </location>
</feature>
<protein>
    <recommendedName>
        <fullName evidence="6">O-antigen ligase-related domain-containing protein</fullName>
    </recommendedName>
</protein>
<evidence type="ECO:0000313" key="7">
    <source>
        <dbReference type="EMBL" id="PIR45689.1"/>
    </source>
</evidence>
<dbReference type="Gene3D" id="1.25.40.10">
    <property type="entry name" value="Tetratricopeptide repeat domain"/>
    <property type="match status" value="1"/>
</dbReference>
<dbReference type="InterPro" id="IPR051533">
    <property type="entry name" value="WaaL-like"/>
</dbReference>
<dbReference type="EMBL" id="PCYJ01000001">
    <property type="protein sequence ID" value="PIR45689.1"/>
    <property type="molecule type" value="Genomic_DNA"/>
</dbReference>
<dbReference type="Pfam" id="PF04932">
    <property type="entry name" value="Wzy_C"/>
    <property type="match status" value="1"/>
</dbReference>
<feature type="transmembrane region" description="Helical" evidence="5">
    <location>
        <begin position="218"/>
        <end position="237"/>
    </location>
</feature>
<evidence type="ECO:0000256" key="2">
    <source>
        <dbReference type="ARBA" id="ARBA00022692"/>
    </source>
</evidence>
<gene>
    <name evidence="7" type="ORF">COV09_00020</name>
</gene>
<evidence type="ECO:0000256" key="3">
    <source>
        <dbReference type="ARBA" id="ARBA00022989"/>
    </source>
</evidence>
<dbReference type="AlphaFoldDB" id="A0A2H0RGL7"/>
<feature type="transmembrane region" description="Helical" evidence="5">
    <location>
        <begin position="244"/>
        <end position="263"/>
    </location>
</feature>
<evidence type="ECO:0000256" key="4">
    <source>
        <dbReference type="ARBA" id="ARBA00023136"/>
    </source>
</evidence>
<dbReference type="GO" id="GO:0016020">
    <property type="term" value="C:membrane"/>
    <property type="evidence" value="ECO:0007669"/>
    <property type="project" value="UniProtKB-SubCell"/>
</dbReference>
<sequence length="664" mass="73525">MTMNKFLANVATGAIFLTLLTPLVVASSMFFPFITGKAFFFRTMVEVAFTAWLVLAWRNPDYRPRRGLILWSFLTLVVAATLATVFSADVTKSIWSNFERMEGLITYLHLFGYFLVLAGLFQTKQIWHRFFATSVGVSAAVSFYALTQFLGWAEIHQSGVRLDATLGNATYLAVFLLFNIFLAAFLWFQTETTKSGKWFYGVSIILNIFVLYNTATRGSILGLLAGVGAVALLTALVKRGRARQIGLGLLLGLALLAGGFWLARDSQIIQSSPVLSRFAGISLDDTTTQSRFLIWQMALKGVAERPILGWGPDNFQLVFSRHYDPQMCRQEPWFDRAHNVFVDWLVTTGVVGFLAYLALFVTGAYLLIRLALAHRSDSNNGLIILVGLLAAYGVNNLFVFDNLVSYLLFVATLAYIHFLTSEAKPVIISHEFGRTSIKIAAGVTIIAVLAVFYLTVIQPARTSATLIKAISPIDASVPADQQTVYRAETFDRVLALSPTGRVEAREQLLQATLQIVGSDASDQNKQAIVNFAGTEIIKSVEQNEYDARPPYLAGRFLGALGDYNNATQLLIEALRRSPGKQMIMFDLANVYFQTERSTEGATLIQDAYELDLTCPDSAVNYAMVKLSTGDRATARQILLDSFGTTSIDHERLKTFYQQQGVEPL</sequence>
<feature type="transmembrane region" description="Helical" evidence="5">
    <location>
        <begin position="406"/>
        <end position="427"/>
    </location>
</feature>
<dbReference type="PANTHER" id="PTHR37422">
    <property type="entry name" value="TEICHURONIC ACID BIOSYNTHESIS PROTEIN TUAE"/>
    <property type="match status" value="1"/>
</dbReference>